<accession>A0A1R1PC51</accession>
<evidence type="ECO:0000256" key="10">
    <source>
        <dbReference type="SAM" id="MobiDB-lite"/>
    </source>
</evidence>
<dbReference type="Proteomes" id="UP000188320">
    <property type="component" value="Unassembled WGS sequence"/>
</dbReference>
<dbReference type="EMBL" id="LSSK01001904">
    <property type="protein sequence ID" value="OMH78533.1"/>
    <property type="molecule type" value="Genomic_DNA"/>
</dbReference>
<dbReference type="EMBL" id="LSSK01000101">
    <property type="protein sequence ID" value="OMH85244.1"/>
    <property type="molecule type" value="Genomic_DNA"/>
</dbReference>
<evidence type="ECO:0000256" key="3">
    <source>
        <dbReference type="ARBA" id="ARBA00022853"/>
    </source>
</evidence>
<comment type="caution">
    <text evidence="13">The sequence shown here is derived from an EMBL/GenBank/DDBJ whole genome shotgun (WGS) entry which is preliminary data.</text>
</comment>
<evidence type="ECO:0000256" key="1">
    <source>
        <dbReference type="ARBA" id="ARBA00004123"/>
    </source>
</evidence>
<dbReference type="GO" id="GO:0003682">
    <property type="term" value="F:chromatin binding"/>
    <property type="evidence" value="ECO:0007669"/>
    <property type="project" value="InterPro"/>
</dbReference>
<reference evidence="15" key="1">
    <citation type="submission" date="2017-01" db="EMBL/GenBank/DDBJ databases">
        <authorList>
            <person name="Wang Y."/>
            <person name="White M."/>
            <person name="Kvist S."/>
            <person name="Moncalvo J.-M."/>
        </authorList>
    </citation>
    <scope>NUCLEOTIDE SEQUENCE [LARGE SCALE GENOMIC DNA]</scope>
    <source>
        <strain evidence="15">COL-18-3</strain>
    </source>
</reference>
<keyword evidence="3" id="KW-0156">Chromatin regulator</keyword>
<dbReference type="InterPro" id="IPR018359">
    <property type="entry name" value="Bromodomain_CS"/>
</dbReference>
<evidence type="ECO:0000256" key="5">
    <source>
        <dbReference type="ARBA" id="ARBA00023117"/>
    </source>
</evidence>
<dbReference type="GO" id="GO:0006338">
    <property type="term" value="P:chromatin remodeling"/>
    <property type="evidence" value="ECO:0007669"/>
    <property type="project" value="InterPro"/>
</dbReference>
<evidence type="ECO:0000256" key="6">
    <source>
        <dbReference type="ARBA" id="ARBA00023163"/>
    </source>
</evidence>
<organism evidence="13 15">
    <name type="scientific">Zancudomyces culisetae</name>
    <name type="common">Gut fungus</name>
    <name type="synonym">Smittium culisetae</name>
    <dbReference type="NCBI Taxonomy" id="1213189"/>
    <lineage>
        <taxon>Eukaryota</taxon>
        <taxon>Fungi</taxon>
        <taxon>Fungi incertae sedis</taxon>
        <taxon>Zoopagomycota</taxon>
        <taxon>Kickxellomycotina</taxon>
        <taxon>Harpellomycetes</taxon>
        <taxon>Harpellales</taxon>
        <taxon>Legeriomycetaceae</taxon>
        <taxon>Zancudomyces</taxon>
    </lineage>
</organism>
<dbReference type="PANTHER" id="PTHR16062">
    <property type="entry name" value="SWI/SNF-RELATED"/>
    <property type="match status" value="1"/>
</dbReference>
<dbReference type="InterPro" id="IPR037382">
    <property type="entry name" value="Rsc/polybromo"/>
</dbReference>
<evidence type="ECO:0000313" key="15">
    <source>
        <dbReference type="Proteomes" id="UP000188320"/>
    </source>
</evidence>
<dbReference type="AlphaFoldDB" id="A0A1R1PC51"/>
<name>A0A1R1PC51_ZANCU</name>
<evidence type="ECO:0000313" key="13">
    <source>
        <dbReference type="EMBL" id="OMH78533.1"/>
    </source>
</evidence>
<feature type="compositionally biased region" description="Polar residues" evidence="10">
    <location>
        <begin position="71"/>
        <end position="82"/>
    </location>
</feature>
<protein>
    <submittedName>
        <fullName evidence="13">Chromatin structure-remodeling complex subunit rsc1</fullName>
    </submittedName>
</protein>
<comment type="subcellular location">
    <subcellularLocation>
        <location evidence="1">Nucleus</location>
    </subcellularLocation>
</comment>
<dbReference type="InterPro" id="IPR036770">
    <property type="entry name" value="Ankyrin_rpt-contain_sf"/>
</dbReference>
<dbReference type="SMART" id="SM00297">
    <property type="entry name" value="BROMO"/>
    <property type="match status" value="1"/>
</dbReference>
<feature type="domain" description="BAH" evidence="12">
    <location>
        <begin position="294"/>
        <end position="413"/>
    </location>
</feature>
<evidence type="ECO:0000259" key="12">
    <source>
        <dbReference type="PROSITE" id="PS51038"/>
    </source>
</evidence>
<dbReference type="Pfam" id="PF00439">
    <property type="entry name" value="Bromodomain"/>
    <property type="match status" value="1"/>
</dbReference>
<dbReference type="GO" id="GO:0006368">
    <property type="term" value="P:transcription elongation by RNA polymerase II"/>
    <property type="evidence" value="ECO:0007669"/>
    <property type="project" value="TreeGrafter"/>
</dbReference>
<evidence type="ECO:0000256" key="2">
    <source>
        <dbReference type="ARBA" id="ARBA00022737"/>
    </source>
</evidence>
<keyword evidence="8" id="KW-0040">ANK repeat</keyword>
<dbReference type="PANTHER" id="PTHR16062:SF19">
    <property type="entry name" value="PROTEIN POLYBROMO-1"/>
    <property type="match status" value="1"/>
</dbReference>
<keyword evidence="4" id="KW-0805">Transcription regulation</keyword>
<keyword evidence="7" id="KW-0539">Nucleus</keyword>
<evidence type="ECO:0000259" key="11">
    <source>
        <dbReference type="PROSITE" id="PS50014"/>
    </source>
</evidence>
<sequence length="585" mass="64859">MMGGTALIWAAYGGHPNGLRRLLFEGNADVKVVNNLGQAPIDVVPNPENSKWKELLSADSRPTPRKRGGPKNTTRSSRTANMQAEDMAPTQTQTQTQTQMQMQMQMQMQTQSYTEVQPQAQQAELQSQVVTTQLPDEVRWGELSDKERAAVVSKGFPDIHAIVGCLEAVLQYKNEEDEEIAEVFEDLPDQEEYPEYYQIFKKPISLGVIANKVVQGQYTGFGQFDADMLTVFNNACFFNTHGSEIYANSVTLMGVYFTTRKTLVEKYGIKFDLALAEAKPAKGRYVTRIMNGELDIGVGDCVEAVSEDGTKRVAIVLRLSVSGPRDRVQHMDGMWFRHPKDTAMSQHNLAYPHELVLDTTLFTGHPVKFVQKRVAVLPLSAYIHYYPAGFEKSELYVCEYALTSNSVLAQLSSWPTPSPMPQPAEHRLNLVPQPQLKLVRLPLELWAITTSAAIASRITMLAPQSVGIAPSTTGAAFSQRKPLTQAVHNVTTMQPVAVGNSNRPSSLPTTRAAMLMKHQQQQAQQQAQQQTTPQLHQTAGSYLQPHQPSAQLYANTGQSVVTHVSAFPHARPHPHTNLVKPDSFP</sequence>
<dbReference type="PRINTS" id="PR00503">
    <property type="entry name" value="BROMODOMAIN"/>
</dbReference>
<keyword evidence="6" id="KW-0804">Transcription</keyword>
<dbReference type="SUPFAM" id="SSF47370">
    <property type="entry name" value="Bromodomain"/>
    <property type="match status" value="1"/>
</dbReference>
<dbReference type="OrthoDB" id="6017at2759"/>
<feature type="repeat" description="ANK" evidence="8">
    <location>
        <begin position="2"/>
        <end position="35"/>
    </location>
</feature>
<proteinExistence type="predicted"/>
<dbReference type="InterPro" id="IPR036427">
    <property type="entry name" value="Bromodomain-like_sf"/>
</dbReference>
<dbReference type="Gene3D" id="1.20.920.10">
    <property type="entry name" value="Bromodomain-like"/>
    <property type="match status" value="1"/>
</dbReference>
<dbReference type="InterPro" id="IPR002110">
    <property type="entry name" value="Ankyrin_rpt"/>
</dbReference>
<feature type="non-terminal residue" evidence="13">
    <location>
        <position position="585"/>
    </location>
</feature>
<evidence type="ECO:0000256" key="4">
    <source>
        <dbReference type="ARBA" id="ARBA00023015"/>
    </source>
</evidence>
<dbReference type="Gene3D" id="2.30.30.490">
    <property type="match status" value="1"/>
</dbReference>
<feature type="domain" description="Bromo" evidence="11">
    <location>
        <begin position="176"/>
        <end position="246"/>
    </location>
</feature>
<feature type="region of interest" description="Disordered" evidence="10">
    <location>
        <begin position="515"/>
        <end position="541"/>
    </location>
</feature>
<feature type="compositionally biased region" description="Low complexity" evidence="10">
    <location>
        <begin position="519"/>
        <end position="539"/>
    </location>
</feature>
<evidence type="ECO:0000256" key="7">
    <source>
        <dbReference type="ARBA" id="ARBA00023242"/>
    </source>
</evidence>
<evidence type="ECO:0000256" key="8">
    <source>
        <dbReference type="PROSITE-ProRule" id="PRU00023"/>
    </source>
</evidence>
<dbReference type="InterPro" id="IPR001487">
    <property type="entry name" value="Bromodomain"/>
</dbReference>
<dbReference type="Gene3D" id="1.25.40.20">
    <property type="entry name" value="Ankyrin repeat-containing domain"/>
    <property type="match status" value="1"/>
</dbReference>
<reference evidence="13" key="2">
    <citation type="submission" date="2017-01" db="EMBL/GenBank/DDBJ databases">
        <authorList>
            <person name="Mah S.A."/>
            <person name="Swanson W.J."/>
            <person name="Moy G.W."/>
            <person name="Vacquier V.D."/>
        </authorList>
    </citation>
    <scope>NUCLEOTIDE SEQUENCE [LARGE SCALE GENOMIC DNA]</scope>
    <source>
        <strain evidence="13">COL-18-3</strain>
    </source>
</reference>
<dbReference type="InterPro" id="IPR043151">
    <property type="entry name" value="BAH_sf"/>
</dbReference>
<feature type="region of interest" description="Disordered" evidence="10">
    <location>
        <begin position="54"/>
        <end position="92"/>
    </location>
</feature>
<dbReference type="PROSITE" id="PS50014">
    <property type="entry name" value="BROMODOMAIN_2"/>
    <property type="match status" value="1"/>
</dbReference>
<evidence type="ECO:0000313" key="14">
    <source>
        <dbReference type="EMBL" id="OMH85244.1"/>
    </source>
</evidence>
<evidence type="ECO:0000256" key="9">
    <source>
        <dbReference type="PROSITE-ProRule" id="PRU00035"/>
    </source>
</evidence>
<dbReference type="PROSITE" id="PS50088">
    <property type="entry name" value="ANK_REPEAT"/>
    <property type="match status" value="1"/>
</dbReference>
<keyword evidence="15" id="KW-1185">Reference proteome</keyword>
<dbReference type="GO" id="GO:0016586">
    <property type="term" value="C:RSC-type complex"/>
    <property type="evidence" value="ECO:0007669"/>
    <property type="project" value="InterPro"/>
</dbReference>
<dbReference type="InterPro" id="IPR001025">
    <property type="entry name" value="BAH_dom"/>
</dbReference>
<gene>
    <name evidence="14" type="ORF">AX774_g1227</name>
    <name evidence="13" type="ORF">AX774_g8064</name>
</gene>
<keyword evidence="5 9" id="KW-0103">Bromodomain</keyword>
<keyword evidence="2" id="KW-0677">Repeat</keyword>
<dbReference type="PROSITE" id="PS00633">
    <property type="entry name" value="BROMODOMAIN_1"/>
    <property type="match status" value="1"/>
</dbReference>
<dbReference type="PROSITE" id="PS51038">
    <property type="entry name" value="BAH"/>
    <property type="match status" value="1"/>
</dbReference>